<reference evidence="2 3" key="1">
    <citation type="journal article" date="2021" name="BMC Genomics">
        <title>Datura genome reveals duplications of psychoactive alkaloid biosynthetic genes and high mutation rate following tissue culture.</title>
        <authorList>
            <person name="Rajewski A."/>
            <person name="Carter-House D."/>
            <person name="Stajich J."/>
            <person name="Litt A."/>
        </authorList>
    </citation>
    <scope>NUCLEOTIDE SEQUENCE [LARGE SCALE GENOMIC DNA]</scope>
    <source>
        <strain evidence="2">AR-01</strain>
    </source>
</reference>
<comment type="caution">
    <text evidence="2">The sequence shown here is derived from an EMBL/GenBank/DDBJ whole genome shotgun (WGS) entry which is preliminary data.</text>
</comment>
<evidence type="ECO:0000313" key="2">
    <source>
        <dbReference type="EMBL" id="MCE0481974.1"/>
    </source>
</evidence>
<keyword evidence="3" id="KW-1185">Reference proteome</keyword>
<organism evidence="2 3">
    <name type="scientific">Datura stramonium</name>
    <name type="common">Jimsonweed</name>
    <name type="synonym">Common thornapple</name>
    <dbReference type="NCBI Taxonomy" id="4076"/>
    <lineage>
        <taxon>Eukaryota</taxon>
        <taxon>Viridiplantae</taxon>
        <taxon>Streptophyta</taxon>
        <taxon>Embryophyta</taxon>
        <taxon>Tracheophyta</taxon>
        <taxon>Spermatophyta</taxon>
        <taxon>Magnoliopsida</taxon>
        <taxon>eudicotyledons</taxon>
        <taxon>Gunneridae</taxon>
        <taxon>Pentapetalae</taxon>
        <taxon>asterids</taxon>
        <taxon>lamiids</taxon>
        <taxon>Solanales</taxon>
        <taxon>Solanaceae</taxon>
        <taxon>Solanoideae</taxon>
        <taxon>Datureae</taxon>
        <taxon>Datura</taxon>
    </lineage>
</organism>
<dbReference type="Proteomes" id="UP000823775">
    <property type="component" value="Unassembled WGS sequence"/>
</dbReference>
<proteinExistence type="predicted"/>
<protein>
    <submittedName>
        <fullName evidence="2">Uncharacterized protein</fullName>
    </submittedName>
</protein>
<dbReference type="EMBL" id="JACEIK010005647">
    <property type="protein sequence ID" value="MCE0481974.1"/>
    <property type="molecule type" value="Genomic_DNA"/>
</dbReference>
<name>A0ABS8VMD2_DATST</name>
<feature type="region of interest" description="Disordered" evidence="1">
    <location>
        <begin position="106"/>
        <end position="132"/>
    </location>
</feature>
<evidence type="ECO:0000256" key="1">
    <source>
        <dbReference type="SAM" id="MobiDB-lite"/>
    </source>
</evidence>
<accession>A0ABS8VMD2</accession>
<evidence type="ECO:0000313" key="3">
    <source>
        <dbReference type="Proteomes" id="UP000823775"/>
    </source>
</evidence>
<gene>
    <name evidence="2" type="ORF">HAX54_040200</name>
</gene>
<sequence>MKCHYQPKVELLHQSSSSPVFGSISGVVKDVYLSVTPLVSGYVMADNCWRMEQEVTEWAKPVDCPGEEGWPQRRGAVQGVRNMPESAPVTNGIRAVPALFHSVLHSHGGRHPVPRAHREASGRESGNSGEGRVRGLQFDVTKVLLKEADVSHSKSLIIGNQFSILNVRKLAMIEPRISSRDQDSKSKDNLGIKEEGGLEGFFQERVVQTKPDLTPILEEDEEVSQVESNHSNWLC</sequence>